<evidence type="ECO:0000259" key="3">
    <source>
        <dbReference type="PROSITE" id="PS51175"/>
    </source>
</evidence>
<feature type="compositionally biased region" description="Low complexity" evidence="1">
    <location>
        <begin position="36"/>
        <end position="71"/>
    </location>
</feature>
<protein>
    <recommendedName>
        <fullName evidence="3">CBM6 domain-containing protein</fullName>
    </recommendedName>
</protein>
<evidence type="ECO:0000313" key="5">
    <source>
        <dbReference type="Proteomes" id="UP000601223"/>
    </source>
</evidence>
<dbReference type="AlphaFoldDB" id="A0A8J3JEY6"/>
<keyword evidence="2" id="KW-0732">Signal</keyword>
<feature type="signal peptide" evidence="2">
    <location>
        <begin position="1"/>
        <end position="19"/>
    </location>
</feature>
<evidence type="ECO:0000256" key="2">
    <source>
        <dbReference type="SAM" id="SignalP"/>
    </source>
</evidence>
<name>A0A8J3JEY6_9ACTN</name>
<reference evidence="4 5" key="1">
    <citation type="submission" date="2021-01" db="EMBL/GenBank/DDBJ databases">
        <title>Whole genome shotgun sequence of Catellatospora bangladeshensis NBRC 107357.</title>
        <authorList>
            <person name="Komaki H."/>
            <person name="Tamura T."/>
        </authorList>
    </citation>
    <scope>NUCLEOTIDE SEQUENCE [LARGE SCALE GENOMIC DNA]</scope>
    <source>
        <strain evidence="4 5">NBRC 107357</strain>
    </source>
</reference>
<dbReference type="RefSeq" id="WP_203749860.1">
    <property type="nucleotide sequence ID" value="NZ_BONF01000028.1"/>
</dbReference>
<proteinExistence type="predicted"/>
<feature type="chain" id="PRO_5038692358" description="CBM6 domain-containing protein" evidence="2">
    <location>
        <begin position="20"/>
        <end position="214"/>
    </location>
</feature>
<dbReference type="InterPro" id="IPR008979">
    <property type="entry name" value="Galactose-bd-like_sf"/>
</dbReference>
<feature type="region of interest" description="Disordered" evidence="1">
    <location>
        <begin position="23"/>
        <end position="71"/>
    </location>
</feature>
<sequence>MLAAVVVLLVVAVAGALWAVSSGDPDSRADGTGIFTAEGTAGATPGVPAATGSPGAEATPSAAASSAAPSPSPSVNAAAFGPVTYEAEASGNTLLGQAEVVALAGASGGRVVRHLGDGAGAKKDGALRFNAITVPEAGTYTLTFYYAQVAGPRADRVTISVAGGGTVTATVAGDGACCASRSVSVRLRAGANAVTFTNTGGPAPAIDRVVVRRS</sequence>
<dbReference type="PROSITE" id="PS51175">
    <property type="entry name" value="CBM6"/>
    <property type="match status" value="1"/>
</dbReference>
<dbReference type="Gene3D" id="2.60.120.260">
    <property type="entry name" value="Galactose-binding domain-like"/>
    <property type="match status" value="1"/>
</dbReference>
<dbReference type="SUPFAM" id="SSF49785">
    <property type="entry name" value="Galactose-binding domain-like"/>
    <property type="match status" value="1"/>
</dbReference>
<gene>
    <name evidence="4" type="ORF">Cba03nite_46200</name>
</gene>
<evidence type="ECO:0000313" key="4">
    <source>
        <dbReference type="EMBL" id="GIF83271.1"/>
    </source>
</evidence>
<dbReference type="InterPro" id="IPR005084">
    <property type="entry name" value="CBM6"/>
</dbReference>
<dbReference type="Proteomes" id="UP000601223">
    <property type="component" value="Unassembled WGS sequence"/>
</dbReference>
<evidence type="ECO:0000256" key="1">
    <source>
        <dbReference type="SAM" id="MobiDB-lite"/>
    </source>
</evidence>
<feature type="domain" description="CBM6" evidence="3">
    <location>
        <begin position="83"/>
        <end position="212"/>
    </location>
</feature>
<accession>A0A8J3JEY6</accession>
<dbReference type="EMBL" id="BONF01000028">
    <property type="protein sequence ID" value="GIF83271.1"/>
    <property type="molecule type" value="Genomic_DNA"/>
</dbReference>
<keyword evidence="5" id="KW-1185">Reference proteome</keyword>
<organism evidence="4 5">
    <name type="scientific">Catellatospora bangladeshensis</name>
    <dbReference type="NCBI Taxonomy" id="310355"/>
    <lineage>
        <taxon>Bacteria</taxon>
        <taxon>Bacillati</taxon>
        <taxon>Actinomycetota</taxon>
        <taxon>Actinomycetes</taxon>
        <taxon>Micromonosporales</taxon>
        <taxon>Micromonosporaceae</taxon>
        <taxon>Catellatospora</taxon>
    </lineage>
</organism>
<dbReference type="GO" id="GO:0030246">
    <property type="term" value="F:carbohydrate binding"/>
    <property type="evidence" value="ECO:0007669"/>
    <property type="project" value="InterPro"/>
</dbReference>
<comment type="caution">
    <text evidence="4">The sequence shown here is derived from an EMBL/GenBank/DDBJ whole genome shotgun (WGS) entry which is preliminary data.</text>
</comment>